<comment type="caution">
    <text evidence="11">The sequence shown here is derived from an EMBL/GenBank/DDBJ whole genome shotgun (WGS) entry which is preliminary data.</text>
</comment>
<feature type="transmembrane region" description="Helical" evidence="10">
    <location>
        <begin position="294"/>
        <end position="314"/>
    </location>
</feature>
<evidence type="ECO:0000313" key="11">
    <source>
        <dbReference type="EMBL" id="CAF4085275.1"/>
    </source>
</evidence>
<keyword evidence="4" id="KW-0256">Endoplasmic reticulum</keyword>
<keyword evidence="8 10" id="KW-0472">Membrane</keyword>
<organism evidence="11 12">
    <name type="scientific">Rotaria sordida</name>
    <dbReference type="NCBI Taxonomy" id="392033"/>
    <lineage>
        <taxon>Eukaryota</taxon>
        <taxon>Metazoa</taxon>
        <taxon>Spiralia</taxon>
        <taxon>Gnathifera</taxon>
        <taxon>Rotifera</taxon>
        <taxon>Eurotatoria</taxon>
        <taxon>Bdelloidea</taxon>
        <taxon>Philodinida</taxon>
        <taxon>Philodinidae</taxon>
        <taxon>Rotaria</taxon>
    </lineage>
</organism>
<name>A0A819US43_9BILA</name>
<evidence type="ECO:0000256" key="1">
    <source>
        <dbReference type="ARBA" id="ARBA00004477"/>
    </source>
</evidence>
<dbReference type="PANTHER" id="PTHR47084">
    <property type="entry name" value="SERINE PALMITOYLTRANSFERASE SMALL SUBUNIT A"/>
    <property type="match status" value="1"/>
</dbReference>
<evidence type="ECO:0000256" key="4">
    <source>
        <dbReference type="ARBA" id="ARBA00022824"/>
    </source>
</evidence>
<keyword evidence="3 10" id="KW-0812">Transmembrane</keyword>
<feature type="transmembrane region" description="Helical" evidence="10">
    <location>
        <begin position="151"/>
        <end position="177"/>
    </location>
</feature>
<evidence type="ECO:0000256" key="5">
    <source>
        <dbReference type="ARBA" id="ARBA00022919"/>
    </source>
</evidence>
<comment type="subcellular location">
    <subcellularLocation>
        <location evidence="1">Endoplasmic reticulum membrane</location>
        <topology evidence="1">Multi-pass membrane protein</topology>
    </subcellularLocation>
</comment>
<dbReference type="Pfam" id="PF11779">
    <property type="entry name" value="SPT_ssu-like"/>
    <property type="match status" value="2"/>
</dbReference>
<comment type="pathway">
    <text evidence="2">Lipid metabolism.</text>
</comment>
<evidence type="ECO:0000256" key="7">
    <source>
        <dbReference type="ARBA" id="ARBA00023098"/>
    </source>
</evidence>
<dbReference type="Proteomes" id="UP000663836">
    <property type="component" value="Unassembled WGS sequence"/>
</dbReference>
<evidence type="ECO:0000256" key="3">
    <source>
        <dbReference type="ARBA" id="ARBA00022692"/>
    </source>
</evidence>
<feature type="transmembrane region" description="Helical" evidence="10">
    <location>
        <begin position="385"/>
        <end position="406"/>
    </location>
</feature>
<evidence type="ECO:0000256" key="9">
    <source>
        <dbReference type="ARBA" id="ARBA00038370"/>
    </source>
</evidence>
<protein>
    <submittedName>
        <fullName evidence="11">Uncharacterized protein</fullName>
    </submittedName>
</protein>
<evidence type="ECO:0000256" key="6">
    <source>
        <dbReference type="ARBA" id="ARBA00022989"/>
    </source>
</evidence>
<evidence type="ECO:0000313" key="12">
    <source>
        <dbReference type="Proteomes" id="UP000663836"/>
    </source>
</evidence>
<evidence type="ECO:0000256" key="10">
    <source>
        <dbReference type="SAM" id="Phobius"/>
    </source>
</evidence>
<dbReference type="PANTHER" id="PTHR47084:SF1">
    <property type="entry name" value="SERINE PALMITOYLTRANSFERASE SMALL SUBUNIT A"/>
    <property type="match status" value="1"/>
</dbReference>
<gene>
    <name evidence="11" type="ORF">JBS370_LOCUS30939</name>
</gene>
<comment type="similarity">
    <text evidence="9">Belongs to the SPTSS family. SPTSSA subfamily.</text>
</comment>
<reference evidence="11" key="1">
    <citation type="submission" date="2021-02" db="EMBL/GenBank/DDBJ databases">
        <authorList>
            <person name="Nowell W R."/>
        </authorList>
    </citation>
    <scope>NUCLEOTIDE SEQUENCE</scope>
</reference>
<evidence type="ECO:0000256" key="2">
    <source>
        <dbReference type="ARBA" id="ARBA00005189"/>
    </source>
</evidence>
<keyword evidence="7" id="KW-0443">Lipid metabolism</keyword>
<dbReference type="EMBL" id="CAJOBD010007377">
    <property type="protein sequence ID" value="CAF4085275.1"/>
    <property type="molecule type" value="Genomic_DNA"/>
</dbReference>
<dbReference type="InterPro" id="IPR024512">
    <property type="entry name" value="Ser_palmitoyltrfase_ssu-like"/>
</dbReference>
<dbReference type="AlphaFoldDB" id="A0A819US43"/>
<sequence length="427" mass="49143">MATEFRRRVITSTTPEDNGSLIPPQDFGHAVHMIGNGVRETVQLTTAVLLEFQGAVKVILPLLSTEHQRQIYETFNDYHKLLMTNQRFLTRSLILAARAQTSKELMESINIKIIDEMIETVQELLKKFLELNPILEEKLKDERALKLWRNIFGMIAGIGIAACGVGIGAGFVAASGFTTGLRVYLTTAGSITVASLIATGVYHVAQHLSELDLIMNNLKEIRKGLIQLSQNYSKMEEMILLLSDSDTTKQDFIKLLKETQTIVNQGFELLKDLQTLFSVRVRRYNKMLASIRRFFKFIHWLYLQYLLNTALYMLEPWERALFSTLLVVIISTAIYSALVFLPHHYKTKQQRQSAWYYPLLEVIQSYYMQFLLASTLYVMEPWERILVLSIFFLIISLVTYSAFIYIPFHIHNILQATTPIITDIFKH</sequence>
<accession>A0A819US43</accession>
<feature type="transmembrane region" description="Helical" evidence="10">
    <location>
        <begin position="183"/>
        <end position="205"/>
    </location>
</feature>
<dbReference type="InterPro" id="IPR051900">
    <property type="entry name" value="SPT_small_subunit"/>
</dbReference>
<evidence type="ECO:0000256" key="8">
    <source>
        <dbReference type="ARBA" id="ARBA00023136"/>
    </source>
</evidence>
<dbReference type="GO" id="GO:0017059">
    <property type="term" value="C:serine palmitoyltransferase complex"/>
    <property type="evidence" value="ECO:0007669"/>
    <property type="project" value="TreeGrafter"/>
</dbReference>
<keyword evidence="6 10" id="KW-1133">Transmembrane helix</keyword>
<dbReference type="GO" id="GO:0046513">
    <property type="term" value="P:ceramide biosynthetic process"/>
    <property type="evidence" value="ECO:0007669"/>
    <property type="project" value="TreeGrafter"/>
</dbReference>
<feature type="transmembrane region" description="Helical" evidence="10">
    <location>
        <begin position="320"/>
        <end position="342"/>
    </location>
</feature>
<feature type="transmembrane region" description="Helical" evidence="10">
    <location>
        <begin position="354"/>
        <end position="379"/>
    </location>
</feature>
<dbReference type="GO" id="GO:0004758">
    <property type="term" value="F:serine C-palmitoyltransferase activity"/>
    <property type="evidence" value="ECO:0007669"/>
    <property type="project" value="TreeGrafter"/>
</dbReference>
<keyword evidence="5" id="KW-0746">Sphingolipid metabolism</keyword>
<dbReference type="GO" id="GO:0005789">
    <property type="term" value="C:endoplasmic reticulum membrane"/>
    <property type="evidence" value="ECO:0007669"/>
    <property type="project" value="UniProtKB-SubCell"/>
</dbReference>
<proteinExistence type="inferred from homology"/>